<organism evidence="2">
    <name type="scientific">Alectorobius mimon</name>
    <dbReference type="NCBI Taxonomy" id="360319"/>
    <lineage>
        <taxon>Eukaryota</taxon>
        <taxon>Metazoa</taxon>
        <taxon>Ecdysozoa</taxon>
        <taxon>Arthropoda</taxon>
        <taxon>Chelicerata</taxon>
        <taxon>Arachnida</taxon>
        <taxon>Acari</taxon>
        <taxon>Parasitiformes</taxon>
        <taxon>Ixodida</taxon>
        <taxon>Ixodoidea</taxon>
        <taxon>Argasidae</taxon>
        <taxon>Ornithodorinae</taxon>
        <taxon>Alectorobius</taxon>
    </lineage>
</organism>
<sequence>SNGTHKDVHNHRTSQRQQTTAPTSEGKPAVEDGPKQLVLQDHCYAGNGRKSCQPEDDNESDSDMEEWCGDEVEPRIHFPPHMVIATPAFPYVYVPLLPNTSSILEVAEQDDESSVKSEDESESEAETTPEVPRQQETRSPRKLADRRTSDSADYERRLALKHIRAL</sequence>
<feature type="region of interest" description="Disordered" evidence="1">
    <location>
        <begin position="104"/>
        <end position="154"/>
    </location>
</feature>
<protein>
    <submittedName>
        <fullName evidence="2">Uncharacterized protein</fullName>
    </submittedName>
</protein>
<feature type="compositionally biased region" description="Acidic residues" evidence="1">
    <location>
        <begin position="54"/>
        <end position="68"/>
    </location>
</feature>
<feature type="non-terminal residue" evidence="2">
    <location>
        <position position="166"/>
    </location>
</feature>
<reference evidence="2" key="1">
    <citation type="submission" date="2016-03" db="EMBL/GenBank/DDBJ databases">
        <title>Gut transcriptome analysis on engorged females of Ornithodoros mimon (Acari: Argasidae) and phylogenetic inferences of soft ticks.</title>
        <authorList>
            <person name="Landulfo G.A."/>
            <person name="Giovanni D."/>
            <person name="Carvalho E."/>
            <person name="Junqueira-de-Azevedo I."/>
            <person name="Patane J."/>
            <person name="Mendoca R."/>
            <person name="Barros-Battesti D."/>
        </authorList>
    </citation>
    <scope>NUCLEOTIDE SEQUENCE</scope>
    <source>
        <strain evidence="2">Females</strain>
        <tissue evidence="2">Gut</tissue>
    </source>
</reference>
<feature type="non-terminal residue" evidence="2">
    <location>
        <position position="1"/>
    </location>
</feature>
<feature type="compositionally biased region" description="Basic and acidic residues" evidence="1">
    <location>
        <begin position="133"/>
        <end position="154"/>
    </location>
</feature>
<proteinExistence type="predicted"/>
<feature type="region of interest" description="Disordered" evidence="1">
    <location>
        <begin position="1"/>
        <end position="68"/>
    </location>
</feature>
<accession>A0A147B8N9</accession>
<name>A0A147B8N9_9ACAR</name>
<dbReference type="EMBL" id="GEIB01000919">
    <property type="protein sequence ID" value="JAR87124.1"/>
    <property type="molecule type" value="Transcribed_RNA"/>
</dbReference>
<dbReference type="AlphaFoldDB" id="A0A147B8N9"/>
<evidence type="ECO:0000313" key="2">
    <source>
        <dbReference type="EMBL" id="JAR87124.1"/>
    </source>
</evidence>
<evidence type="ECO:0000256" key="1">
    <source>
        <dbReference type="SAM" id="MobiDB-lite"/>
    </source>
</evidence>